<feature type="compositionally biased region" description="Polar residues" evidence="1">
    <location>
        <begin position="409"/>
        <end position="418"/>
    </location>
</feature>
<name>A0A7S3PIE8_9STRA</name>
<evidence type="ECO:0000256" key="3">
    <source>
        <dbReference type="SAM" id="SignalP"/>
    </source>
</evidence>
<evidence type="ECO:0000256" key="2">
    <source>
        <dbReference type="SAM" id="Phobius"/>
    </source>
</evidence>
<dbReference type="AlphaFoldDB" id="A0A7S3PIE8"/>
<accession>A0A7S3PIE8</accession>
<reference evidence="4" key="1">
    <citation type="submission" date="2021-01" db="EMBL/GenBank/DDBJ databases">
        <authorList>
            <person name="Corre E."/>
            <person name="Pelletier E."/>
            <person name="Niang G."/>
            <person name="Scheremetjew M."/>
            <person name="Finn R."/>
            <person name="Kale V."/>
            <person name="Holt S."/>
            <person name="Cochrane G."/>
            <person name="Meng A."/>
            <person name="Brown T."/>
            <person name="Cohen L."/>
        </authorList>
    </citation>
    <scope>NUCLEOTIDE SEQUENCE</scope>
    <source>
        <strain evidence="4">GSBS06</strain>
    </source>
</reference>
<keyword evidence="2" id="KW-0812">Transmembrane</keyword>
<feature type="signal peptide" evidence="3">
    <location>
        <begin position="1"/>
        <end position="24"/>
    </location>
</feature>
<gene>
    <name evidence="4" type="ORF">ASTO00021_LOCUS10424</name>
</gene>
<feature type="compositionally biased region" description="Polar residues" evidence="1">
    <location>
        <begin position="454"/>
        <end position="471"/>
    </location>
</feature>
<sequence length="524" mass="59258">MKAYSVHTYLLACVVCLCFSLATCYKTEYGETKICLRAAQNLCLALNDGPNGDHFVVLDVVENATRWDITVDNDFEDSIERVHMRLSDDNNFCMVKKPRDGEADGIGLTNCEDAESIFGLKPLQEKHSVERKYHYLELLKEENQRCFTAMMVDERLINYNPVTKEENLVKGAYIHLHQCFNADGCKDCDGKDIAQSFALIDYQTSAPTALPTASPTSPTTHAPSTKAPTTSPTKFSNFGNLCLKDEVTGHTDYCLGISLVDDELAGNVPIQIKSSQKNQEKDLEYLKLEWLQDQYHQWRSLANTNLCIRADWNRNVKKHKHDDALELDICGKDENEQWSLVEQEEGFYELQIKEPRTGTTKCATVINCVHRGDDRCDPGILAEAKRVNDVQLGAYVRLRDCQPERLKTQRFQWVSDQSPNTVPPVPKPTMPPPTSAPTPQPHKDHNTHKPTPEPTNIQEPQPNPNNTQEKPTSLKVGSAFLTILILFVLAIMLSVYMKTRKSYFSYVAGGERLDDDTEHFIARI</sequence>
<evidence type="ECO:0000256" key="1">
    <source>
        <dbReference type="SAM" id="MobiDB-lite"/>
    </source>
</evidence>
<feature type="chain" id="PRO_5030639915" description="Ricin B lectin domain-containing protein" evidence="3">
    <location>
        <begin position="25"/>
        <end position="524"/>
    </location>
</feature>
<organism evidence="4">
    <name type="scientific">Aplanochytrium stocchinoi</name>
    <dbReference type="NCBI Taxonomy" id="215587"/>
    <lineage>
        <taxon>Eukaryota</taxon>
        <taxon>Sar</taxon>
        <taxon>Stramenopiles</taxon>
        <taxon>Bigyra</taxon>
        <taxon>Labyrinthulomycetes</taxon>
        <taxon>Thraustochytrida</taxon>
        <taxon>Thraustochytriidae</taxon>
        <taxon>Aplanochytrium</taxon>
    </lineage>
</organism>
<evidence type="ECO:0008006" key="5">
    <source>
        <dbReference type="Google" id="ProtNLM"/>
    </source>
</evidence>
<evidence type="ECO:0000313" key="4">
    <source>
        <dbReference type="EMBL" id="CAE0440290.1"/>
    </source>
</evidence>
<feature type="region of interest" description="Disordered" evidence="1">
    <location>
        <begin position="209"/>
        <end position="232"/>
    </location>
</feature>
<protein>
    <recommendedName>
        <fullName evidence="5">Ricin B lectin domain-containing protein</fullName>
    </recommendedName>
</protein>
<keyword evidence="3" id="KW-0732">Signal</keyword>
<proteinExistence type="predicted"/>
<keyword evidence="2" id="KW-1133">Transmembrane helix</keyword>
<dbReference type="EMBL" id="HBIN01013791">
    <property type="protein sequence ID" value="CAE0440290.1"/>
    <property type="molecule type" value="Transcribed_RNA"/>
</dbReference>
<keyword evidence="2" id="KW-0472">Membrane</keyword>
<feature type="region of interest" description="Disordered" evidence="1">
    <location>
        <begin position="409"/>
        <end position="471"/>
    </location>
</feature>
<dbReference type="PROSITE" id="PS50231">
    <property type="entry name" value="RICIN_B_LECTIN"/>
    <property type="match status" value="1"/>
</dbReference>
<feature type="compositionally biased region" description="Pro residues" evidence="1">
    <location>
        <begin position="421"/>
        <end position="440"/>
    </location>
</feature>
<feature type="transmembrane region" description="Helical" evidence="2">
    <location>
        <begin position="476"/>
        <end position="496"/>
    </location>
</feature>